<keyword evidence="1" id="KW-0812">Transmembrane</keyword>
<accession>A0A9D3XE52</accession>
<feature type="non-terminal residue" evidence="2">
    <location>
        <position position="59"/>
    </location>
</feature>
<evidence type="ECO:0000256" key="1">
    <source>
        <dbReference type="SAM" id="Phobius"/>
    </source>
</evidence>
<keyword evidence="1" id="KW-1133">Transmembrane helix</keyword>
<dbReference type="EMBL" id="JAHDVG010000474">
    <property type="protein sequence ID" value="KAH1177962.1"/>
    <property type="molecule type" value="Genomic_DNA"/>
</dbReference>
<evidence type="ECO:0000313" key="3">
    <source>
        <dbReference type="Proteomes" id="UP000827986"/>
    </source>
</evidence>
<protein>
    <submittedName>
        <fullName evidence="2">Uncharacterized protein</fullName>
    </submittedName>
</protein>
<name>A0A9D3XE52_9SAUR</name>
<dbReference type="Proteomes" id="UP000827986">
    <property type="component" value="Unassembled WGS sequence"/>
</dbReference>
<organism evidence="2 3">
    <name type="scientific">Mauremys mutica</name>
    <name type="common">yellowpond turtle</name>
    <dbReference type="NCBI Taxonomy" id="74926"/>
    <lineage>
        <taxon>Eukaryota</taxon>
        <taxon>Metazoa</taxon>
        <taxon>Chordata</taxon>
        <taxon>Craniata</taxon>
        <taxon>Vertebrata</taxon>
        <taxon>Euteleostomi</taxon>
        <taxon>Archelosauria</taxon>
        <taxon>Testudinata</taxon>
        <taxon>Testudines</taxon>
        <taxon>Cryptodira</taxon>
        <taxon>Durocryptodira</taxon>
        <taxon>Testudinoidea</taxon>
        <taxon>Geoemydidae</taxon>
        <taxon>Geoemydinae</taxon>
        <taxon>Mauremys</taxon>
    </lineage>
</organism>
<keyword evidence="3" id="KW-1185">Reference proteome</keyword>
<gene>
    <name evidence="2" type="ORF">KIL84_011664</name>
</gene>
<proteinExistence type="predicted"/>
<sequence length="59" mass="6822">MKGICKGEIRAKESKIADFWDRGCTKCGRLDFMLLKKMGIKSGFTFWNLVFLLLVSYVQ</sequence>
<feature type="transmembrane region" description="Helical" evidence="1">
    <location>
        <begin position="38"/>
        <end position="58"/>
    </location>
</feature>
<keyword evidence="1" id="KW-0472">Membrane</keyword>
<comment type="caution">
    <text evidence="2">The sequence shown here is derived from an EMBL/GenBank/DDBJ whole genome shotgun (WGS) entry which is preliminary data.</text>
</comment>
<reference evidence="2" key="1">
    <citation type="submission" date="2021-09" db="EMBL/GenBank/DDBJ databases">
        <title>The genome of Mauremys mutica provides insights into the evolution of semi-aquatic lifestyle.</title>
        <authorList>
            <person name="Gong S."/>
            <person name="Gao Y."/>
        </authorList>
    </citation>
    <scope>NUCLEOTIDE SEQUENCE</scope>
    <source>
        <strain evidence="2">MM-2020</strain>
        <tissue evidence="2">Muscle</tissue>
    </source>
</reference>
<evidence type="ECO:0000313" key="2">
    <source>
        <dbReference type="EMBL" id="KAH1177962.1"/>
    </source>
</evidence>
<dbReference type="AlphaFoldDB" id="A0A9D3XE52"/>